<dbReference type="GO" id="GO:0016791">
    <property type="term" value="F:phosphatase activity"/>
    <property type="evidence" value="ECO:0007669"/>
    <property type="project" value="TreeGrafter"/>
</dbReference>
<keyword evidence="2" id="KW-1185">Reference proteome</keyword>
<accession>A0A4R7I389</accession>
<proteinExistence type="predicted"/>
<dbReference type="PANTHER" id="PTHR48100">
    <property type="entry name" value="BROAD-SPECIFICITY PHOSPHATASE YOR283W-RELATED"/>
    <property type="match status" value="1"/>
</dbReference>
<name>A0A4R7I389_9ACTN</name>
<comment type="caution">
    <text evidence="1">The sequence shown here is derived from an EMBL/GenBank/DDBJ whole genome shotgun (WGS) entry which is preliminary data.</text>
</comment>
<dbReference type="InterPro" id="IPR050275">
    <property type="entry name" value="PGM_Phosphatase"/>
</dbReference>
<dbReference type="SMART" id="SM00855">
    <property type="entry name" value="PGAM"/>
    <property type="match status" value="1"/>
</dbReference>
<gene>
    <name evidence="1" type="ORF">BDK89_3655</name>
</gene>
<dbReference type="EMBL" id="SOAU01000001">
    <property type="protein sequence ID" value="TDT18041.1"/>
    <property type="molecule type" value="Genomic_DNA"/>
</dbReference>
<dbReference type="GO" id="GO:0005737">
    <property type="term" value="C:cytoplasm"/>
    <property type="evidence" value="ECO:0007669"/>
    <property type="project" value="TreeGrafter"/>
</dbReference>
<evidence type="ECO:0000313" key="2">
    <source>
        <dbReference type="Proteomes" id="UP000294558"/>
    </source>
</evidence>
<dbReference type="CDD" id="cd07067">
    <property type="entry name" value="HP_PGM_like"/>
    <property type="match status" value="1"/>
</dbReference>
<dbReference type="PANTHER" id="PTHR48100:SF1">
    <property type="entry name" value="HISTIDINE PHOSPHATASE FAMILY PROTEIN-RELATED"/>
    <property type="match status" value="1"/>
</dbReference>
<dbReference type="Pfam" id="PF00300">
    <property type="entry name" value="His_Phos_1"/>
    <property type="match status" value="1"/>
</dbReference>
<evidence type="ECO:0000313" key="1">
    <source>
        <dbReference type="EMBL" id="TDT18041.1"/>
    </source>
</evidence>
<dbReference type="Proteomes" id="UP000294558">
    <property type="component" value="Unassembled WGS sequence"/>
</dbReference>
<organism evidence="1 2">
    <name type="scientific">Ilumatobacter fluminis</name>
    <dbReference type="NCBI Taxonomy" id="467091"/>
    <lineage>
        <taxon>Bacteria</taxon>
        <taxon>Bacillati</taxon>
        <taxon>Actinomycetota</taxon>
        <taxon>Acidimicrobiia</taxon>
        <taxon>Acidimicrobiales</taxon>
        <taxon>Ilumatobacteraceae</taxon>
        <taxon>Ilumatobacter</taxon>
    </lineage>
</organism>
<protein>
    <submittedName>
        <fullName evidence="1">Putative phosphoglycerate mutase</fullName>
    </submittedName>
</protein>
<sequence>MRGVSSPRQFRQHRFAAPSGACEILLVRHGESAAFEPDGEPFPIVDGHADPPLRDPDGLEQAEQVAERLVSTGERIDAVYVTTLQRTAQTAAPFLARTGMTASVEPDLREVFLGDWEGGLLRQKIADGDPIAMRMYEEQRWDVIPNAEPSADFESRVRAGITRIAAAHPDQLVAAFVHGGVIGQVMNIAAGTSGFRFNGADNASIHHVVIDHDRWIIRCFNDTSHLSPTFSAASEPLT</sequence>
<dbReference type="InterPro" id="IPR013078">
    <property type="entry name" value="His_Pase_superF_clade-1"/>
</dbReference>
<dbReference type="InterPro" id="IPR029033">
    <property type="entry name" value="His_PPase_superfam"/>
</dbReference>
<reference evidence="1 2" key="1">
    <citation type="submission" date="2019-03" db="EMBL/GenBank/DDBJ databases">
        <title>Sequencing the genomes of 1000 actinobacteria strains.</title>
        <authorList>
            <person name="Klenk H.-P."/>
        </authorList>
    </citation>
    <scope>NUCLEOTIDE SEQUENCE [LARGE SCALE GENOMIC DNA]</scope>
    <source>
        <strain evidence="1 2">DSM 18936</strain>
    </source>
</reference>
<dbReference type="SUPFAM" id="SSF53254">
    <property type="entry name" value="Phosphoglycerate mutase-like"/>
    <property type="match status" value="1"/>
</dbReference>
<dbReference type="AlphaFoldDB" id="A0A4R7I389"/>
<dbReference type="Gene3D" id="3.40.50.1240">
    <property type="entry name" value="Phosphoglycerate mutase-like"/>
    <property type="match status" value="1"/>
</dbReference>